<feature type="region of interest" description="Disordered" evidence="1">
    <location>
        <begin position="1"/>
        <end position="21"/>
    </location>
</feature>
<evidence type="ECO:0000313" key="2">
    <source>
        <dbReference type="EMBL" id="SEB45679.1"/>
    </source>
</evidence>
<evidence type="ECO:0000256" key="1">
    <source>
        <dbReference type="SAM" id="MobiDB-lite"/>
    </source>
</evidence>
<dbReference type="EMBL" id="FNSD01000001">
    <property type="protein sequence ID" value="SEB45679.1"/>
    <property type="molecule type" value="Genomic_DNA"/>
</dbReference>
<organism evidence="2 3">
    <name type="scientific">Terriglobus roseus</name>
    <dbReference type="NCBI Taxonomy" id="392734"/>
    <lineage>
        <taxon>Bacteria</taxon>
        <taxon>Pseudomonadati</taxon>
        <taxon>Acidobacteriota</taxon>
        <taxon>Terriglobia</taxon>
        <taxon>Terriglobales</taxon>
        <taxon>Acidobacteriaceae</taxon>
        <taxon>Terriglobus</taxon>
    </lineage>
</organism>
<evidence type="ECO:0000313" key="3">
    <source>
        <dbReference type="Proteomes" id="UP000182409"/>
    </source>
</evidence>
<dbReference type="Proteomes" id="UP000182409">
    <property type="component" value="Unassembled WGS sequence"/>
</dbReference>
<gene>
    <name evidence="2" type="ORF">SAMN05443244_0618</name>
</gene>
<proteinExistence type="predicted"/>
<reference evidence="2 3" key="1">
    <citation type="submission" date="2016-10" db="EMBL/GenBank/DDBJ databases">
        <authorList>
            <person name="de Groot N.N."/>
        </authorList>
    </citation>
    <scope>NUCLEOTIDE SEQUENCE [LARGE SCALE GENOMIC DNA]</scope>
    <source>
        <strain evidence="2 3">AB35.6</strain>
    </source>
</reference>
<name>A0A1H4JH38_9BACT</name>
<dbReference type="AlphaFoldDB" id="A0A1H4JH38"/>
<sequence length="67" mass="7363">MPRCRRTTPRPVHGRDNEVRCHTASFKRKALSTNRVSPPRGTPALELVSTPGIGTTTRPLLCGIRAL</sequence>
<protein>
    <submittedName>
        <fullName evidence="2">Uncharacterized protein</fullName>
    </submittedName>
</protein>
<accession>A0A1H4JH38</accession>